<dbReference type="Proteomes" id="UP000837857">
    <property type="component" value="Chromosome 9"/>
</dbReference>
<protein>
    <submittedName>
        <fullName evidence="1">Uncharacterized protein</fullName>
    </submittedName>
</protein>
<organism evidence="1 2">
    <name type="scientific">Iphiclides podalirius</name>
    <name type="common">scarce swallowtail</name>
    <dbReference type="NCBI Taxonomy" id="110791"/>
    <lineage>
        <taxon>Eukaryota</taxon>
        <taxon>Metazoa</taxon>
        <taxon>Ecdysozoa</taxon>
        <taxon>Arthropoda</taxon>
        <taxon>Hexapoda</taxon>
        <taxon>Insecta</taxon>
        <taxon>Pterygota</taxon>
        <taxon>Neoptera</taxon>
        <taxon>Endopterygota</taxon>
        <taxon>Lepidoptera</taxon>
        <taxon>Glossata</taxon>
        <taxon>Ditrysia</taxon>
        <taxon>Papilionoidea</taxon>
        <taxon>Papilionidae</taxon>
        <taxon>Papilioninae</taxon>
        <taxon>Iphiclides</taxon>
    </lineage>
</organism>
<dbReference type="EMBL" id="OW152821">
    <property type="protein sequence ID" value="CAH2077053.1"/>
    <property type="molecule type" value="Genomic_DNA"/>
</dbReference>
<accession>A0ABN8J6F3</accession>
<proteinExistence type="predicted"/>
<gene>
    <name evidence="1" type="ORF">IPOD504_LOCUS17529</name>
</gene>
<keyword evidence="2" id="KW-1185">Reference proteome</keyword>
<reference evidence="1" key="1">
    <citation type="submission" date="2022-03" db="EMBL/GenBank/DDBJ databases">
        <authorList>
            <person name="Martin H S."/>
        </authorList>
    </citation>
    <scope>NUCLEOTIDE SEQUENCE</scope>
</reference>
<feature type="non-terminal residue" evidence="1">
    <location>
        <position position="132"/>
    </location>
</feature>
<sequence length="132" mass="14739">MYAYNRQTIRKSDIELRLVPIPGAVGHVSRTNSINLQDPMVPNVSPHESITTSKVKLFTASRLWELHSELSTSLSDSARLARAIWPLQHNPMDGSSISIKLGSSSSIKYLDMTYQDIQVKTSSPCIRFAYTS</sequence>
<evidence type="ECO:0000313" key="2">
    <source>
        <dbReference type="Proteomes" id="UP000837857"/>
    </source>
</evidence>
<name>A0ABN8J6F3_9NEOP</name>
<evidence type="ECO:0000313" key="1">
    <source>
        <dbReference type="EMBL" id="CAH2077053.1"/>
    </source>
</evidence>